<protein>
    <submittedName>
        <fullName evidence="1">Uncharacterized protein</fullName>
    </submittedName>
</protein>
<proteinExistence type="predicted"/>
<reference evidence="2" key="1">
    <citation type="submission" date="2016-06" db="EMBL/GenBank/DDBJ databases">
        <title>Parallel loss of symbiosis genes in relatives of nitrogen-fixing non-legume Parasponia.</title>
        <authorList>
            <person name="Van Velzen R."/>
            <person name="Holmer R."/>
            <person name="Bu F."/>
            <person name="Rutten L."/>
            <person name="Van Zeijl A."/>
            <person name="Liu W."/>
            <person name="Santuari L."/>
            <person name="Cao Q."/>
            <person name="Sharma T."/>
            <person name="Shen D."/>
            <person name="Roswanjaya Y."/>
            <person name="Wardhani T."/>
            <person name="Kalhor M.S."/>
            <person name="Jansen J."/>
            <person name="Van den Hoogen J."/>
            <person name="Gungor B."/>
            <person name="Hartog M."/>
            <person name="Hontelez J."/>
            <person name="Verver J."/>
            <person name="Yang W.-C."/>
            <person name="Schijlen E."/>
            <person name="Repin R."/>
            <person name="Schilthuizen M."/>
            <person name="Schranz E."/>
            <person name="Heidstra R."/>
            <person name="Miyata K."/>
            <person name="Fedorova E."/>
            <person name="Kohlen W."/>
            <person name="Bisseling T."/>
            <person name="Smit S."/>
            <person name="Geurts R."/>
        </authorList>
    </citation>
    <scope>NUCLEOTIDE SEQUENCE [LARGE SCALE GENOMIC DNA]</scope>
    <source>
        <strain evidence="2">cv. RG33-2</strain>
    </source>
</reference>
<accession>A0A2P5B110</accession>
<keyword evidence="2" id="KW-1185">Reference proteome</keyword>
<dbReference type="Proteomes" id="UP000237000">
    <property type="component" value="Unassembled WGS sequence"/>
</dbReference>
<organism evidence="1 2">
    <name type="scientific">Trema orientale</name>
    <name type="common">Charcoal tree</name>
    <name type="synonym">Celtis orientalis</name>
    <dbReference type="NCBI Taxonomy" id="63057"/>
    <lineage>
        <taxon>Eukaryota</taxon>
        <taxon>Viridiplantae</taxon>
        <taxon>Streptophyta</taxon>
        <taxon>Embryophyta</taxon>
        <taxon>Tracheophyta</taxon>
        <taxon>Spermatophyta</taxon>
        <taxon>Magnoliopsida</taxon>
        <taxon>eudicotyledons</taxon>
        <taxon>Gunneridae</taxon>
        <taxon>Pentapetalae</taxon>
        <taxon>rosids</taxon>
        <taxon>fabids</taxon>
        <taxon>Rosales</taxon>
        <taxon>Cannabaceae</taxon>
        <taxon>Trema</taxon>
    </lineage>
</organism>
<comment type="caution">
    <text evidence="1">The sequence shown here is derived from an EMBL/GenBank/DDBJ whole genome shotgun (WGS) entry which is preliminary data.</text>
</comment>
<gene>
    <name evidence="1" type="ORF">TorRG33x02_335770</name>
</gene>
<name>A0A2P5B110_TREOI</name>
<dbReference type="EMBL" id="JXTC01000636">
    <property type="protein sequence ID" value="PON42472.1"/>
    <property type="molecule type" value="Genomic_DNA"/>
</dbReference>
<dbReference type="OrthoDB" id="1740797at2759"/>
<dbReference type="InParanoid" id="A0A2P5B110"/>
<evidence type="ECO:0000313" key="2">
    <source>
        <dbReference type="Proteomes" id="UP000237000"/>
    </source>
</evidence>
<evidence type="ECO:0000313" key="1">
    <source>
        <dbReference type="EMBL" id="PON42472.1"/>
    </source>
</evidence>
<dbReference type="AlphaFoldDB" id="A0A2P5B110"/>
<sequence>MSWEKNELGRLLRRLEFEPPLSPRTISEASSDSWSSIALSVVLLTPSNMSQHEDNPVRSLNDYLHPIRTATPSCIMFLPNTLQLDFKPSMIQLLPIFHGLESKNP</sequence>